<dbReference type="GO" id="GO:0016020">
    <property type="term" value="C:membrane"/>
    <property type="evidence" value="ECO:0007669"/>
    <property type="project" value="InterPro"/>
</dbReference>
<dbReference type="InterPro" id="IPR036890">
    <property type="entry name" value="HATPase_C_sf"/>
</dbReference>
<gene>
    <name evidence="12" type="ORF">FRACA_1120010</name>
</gene>
<keyword evidence="10" id="KW-0812">Transmembrane</keyword>
<dbReference type="Gene3D" id="1.20.5.1930">
    <property type="match status" value="1"/>
</dbReference>
<dbReference type="PANTHER" id="PTHR24421:SF10">
    <property type="entry name" value="NITRATE_NITRITE SENSOR PROTEIN NARQ"/>
    <property type="match status" value="1"/>
</dbReference>
<dbReference type="Proteomes" id="UP000234331">
    <property type="component" value="Unassembled WGS sequence"/>
</dbReference>
<comment type="catalytic activity">
    <reaction evidence="1">
        <text>ATP + protein L-histidine = ADP + protein N-phospho-L-histidine.</text>
        <dbReference type="EC" id="2.7.13.3"/>
    </reaction>
</comment>
<dbReference type="GO" id="GO:0046983">
    <property type="term" value="F:protein dimerization activity"/>
    <property type="evidence" value="ECO:0007669"/>
    <property type="project" value="InterPro"/>
</dbReference>
<keyword evidence="4" id="KW-0808">Transferase</keyword>
<organism evidence="12 13">
    <name type="scientific">Frankia canadensis</name>
    <dbReference type="NCBI Taxonomy" id="1836972"/>
    <lineage>
        <taxon>Bacteria</taxon>
        <taxon>Bacillati</taxon>
        <taxon>Actinomycetota</taxon>
        <taxon>Actinomycetes</taxon>
        <taxon>Frankiales</taxon>
        <taxon>Frankiaceae</taxon>
        <taxon>Frankia</taxon>
    </lineage>
</organism>
<dbReference type="InterPro" id="IPR011712">
    <property type="entry name" value="Sig_transdc_His_kin_sub3_dim/P"/>
</dbReference>
<keyword evidence="5" id="KW-0547">Nucleotide-binding</keyword>
<feature type="transmembrane region" description="Helical" evidence="10">
    <location>
        <begin position="152"/>
        <end position="171"/>
    </location>
</feature>
<name>A0A2I2KJE3_9ACTN</name>
<feature type="transmembrane region" description="Helical" evidence="10">
    <location>
        <begin position="254"/>
        <end position="274"/>
    </location>
</feature>
<feature type="region of interest" description="Disordered" evidence="9">
    <location>
        <begin position="620"/>
        <end position="671"/>
    </location>
</feature>
<evidence type="ECO:0000256" key="9">
    <source>
        <dbReference type="SAM" id="MobiDB-lite"/>
    </source>
</evidence>
<dbReference type="CDD" id="cd16917">
    <property type="entry name" value="HATPase_UhpB-NarQ-NarX-like"/>
    <property type="match status" value="1"/>
</dbReference>
<evidence type="ECO:0000256" key="4">
    <source>
        <dbReference type="ARBA" id="ARBA00022679"/>
    </source>
</evidence>
<feature type="transmembrane region" description="Helical" evidence="10">
    <location>
        <begin position="214"/>
        <end position="233"/>
    </location>
</feature>
<dbReference type="EC" id="2.7.13.3" evidence="2"/>
<dbReference type="Pfam" id="PF07730">
    <property type="entry name" value="HisKA_3"/>
    <property type="match status" value="1"/>
</dbReference>
<evidence type="ECO:0000259" key="11">
    <source>
        <dbReference type="Pfam" id="PF07730"/>
    </source>
</evidence>
<dbReference type="EMBL" id="FZMO01000016">
    <property type="protein sequence ID" value="SNQ45792.1"/>
    <property type="molecule type" value="Genomic_DNA"/>
</dbReference>
<evidence type="ECO:0000256" key="5">
    <source>
        <dbReference type="ARBA" id="ARBA00022741"/>
    </source>
</evidence>
<accession>A0A2I2KJE3</accession>
<keyword evidence="13" id="KW-1185">Reference proteome</keyword>
<evidence type="ECO:0000313" key="12">
    <source>
        <dbReference type="EMBL" id="SNQ45792.1"/>
    </source>
</evidence>
<proteinExistence type="predicted"/>
<feature type="transmembrane region" description="Helical" evidence="10">
    <location>
        <begin position="101"/>
        <end position="120"/>
    </location>
</feature>
<dbReference type="GO" id="GO:0005524">
    <property type="term" value="F:ATP binding"/>
    <property type="evidence" value="ECO:0007669"/>
    <property type="project" value="UniProtKB-KW"/>
</dbReference>
<evidence type="ECO:0000313" key="13">
    <source>
        <dbReference type="Proteomes" id="UP000234331"/>
    </source>
</evidence>
<dbReference type="OrthoDB" id="227596at2"/>
<dbReference type="Gene3D" id="3.30.565.10">
    <property type="entry name" value="Histidine kinase-like ATPase, C-terminal domain"/>
    <property type="match status" value="1"/>
</dbReference>
<dbReference type="AlphaFoldDB" id="A0A2I2KJE3"/>
<keyword evidence="7" id="KW-0067">ATP-binding</keyword>
<feature type="transmembrane region" description="Helical" evidence="10">
    <location>
        <begin position="127"/>
        <end position="146"/>
    </location>
</feature>
<reference evidence="12 13" key="1">
    <citation type="submission" date="2017-06" db="EMBL/GenBank/DDBJ databases">
        <authorList>
            <person name="Kim H.J."/>
            <person name="Triplett B.A."/>
        </authorList>
    </citation>
    <scope>NUCLEOTIDE SEQUENCE [LARGE SCALE GENOMIC DNA]</scope>
    <source>
        <strain evidence="12">FRACA_ARgP5</strain>
    </source>
</reference>
<feature type="transmembrane region" description="Helical" evidence="10">
    <location>
        <begin position="69"/>
        <end position="89"/>
    </location>
</feature>
<evidence type="ECO:0000256" key="10">
    <source>
        <dbReference type="SAM" id="Phobius"/>
    </source>
</evidence>
<evidence type="ECO:0000256" key="3">
    <source>
        <dbReference type="ARBA" id="ARBA00022553"/>
    </source>
</evidence>
<evidence type="ECO:0000256" key="6">
    <source>
        <dbReference type="ARBA" id="ARBA00022777"/>
    </source>
</evidence>
<dbReference type="RefSeq" id="WP_101829921.1">
    <property type="nucleotide sequence ID" value="NZ_FZMO01000016.1"/>
</dbReference>
<keyword evidence="6" id="KW-0418">Kinase</keyword>
<dbReference type="PANTHER" id="PTHR24421">
    <property type="entry name" value="NITRATE/NITRITE SENSOR PROTEIN NARX-RELATED"/>
    <property type="match status" value="1"/>
</dbReference>
<keyword evidence="3" id="KW-0597">Phosphoprotein</keyword>
<feature type="domain" description="Signal transduction histidine kinase subgroup 3 dimerisation and phosphoacceptor" evidence="11">
    <location>
        <begin position="436"/>
        <end position="509"/>
    </location>
</feature>
<feature type="transmembrane region" description="Helical" evidence="10">
    <location>
        <begin position="41"/>
        <end position="62"/>
    </location>
</feature>
<keyword evidence="8" id="KW-0902">Two-component regulatory system</keyword>
<evidence type="ECO:0000256" key="1">
    <source>
        <dbReference type="ARBA" id="ARBA00000085"/>
    </source>
</evidence>
<keyword evidence="10" id="KW-1133">Transmembrane helix</keyword>
<feature type="transmembrane region" description="Helical" evidence="10">
    <location>
        <begin position="183"/>
        <end position="202"/>
    </location>
</feature>
<evidence type="ECO:0000256" key="7">
    <source>
        <dbReference type="ARBA" id="ARBA00022840"/>
    </source>
</evidence>
<evidence type="ECO:0000256" key="2">
    <source>
        <dbReference type="ARBA" id="ARBA00012438"/>
    </source>
</evidence>
<protein>
    <recommendedName>
        <fullName evidence="2">histidine kinase</fullName>
        <ecNumber evidence="2">2.7.13.3</ecNumber>
    </recommendedName>
</protein>
<feature type="compositionally biased region" description="Basic and acidic residues" evidence="9">
    <location>
        <begin position="652"/>
        <end position="671"/>
    </location>
</feature>
<dbReference type="SUPFAM" id="SSF55874">
    <property type="entry name" value="ATPase domain of HSP90 chaperone/DNA topoisomerase II/histidine kinase"/>
    <property type="match status" value="1"/>
</dbReference>
<keyword evidence="10" id="KW-0472">Membrane</keyword>
<feature type="transmembrane region" description="Helical" evidence="10">
    <location>
        <begin position="17"/>
        <end position="35"/>
    </location>
</feature>
<dbReference type="GO" id="GO:0000155">
    <property type="term" value="F:phosphorelay sensor kinase activity"/>
    <property type="evidence" value="ECO:0007669"/>
    <property type="project" value="InterPro"/>
</dbReference>
<dbReference type="InterPro" id="IPR050482">
    <property type="entry name" value="Sensor_HK_TwoCompSys"/>
</dbReference>
<sequence>MRSTGPHPRPGQPIRRWAGAGTVVAVVAGTIALAAASTPRWVVLDLPVGLACAGSAGAVLATRGRRDRVGLLLAATAMMMAASVAAFLLDQAGLGVAGYLGGPFYLVAVGVCAPAAVALFPTGQVSGPLPTASAVVAVLAGGLSAATQPHPALAHAAAVAAGCALLVGGCARFARAPGEDRRALLWLAWGCAAAAVLAFHVGQAAAAVFRSPSVATALLALGLAIPPVCVALARAGSDRVDIRWLIRCTTEWTVSIEVAVAVAGGLLAALEIATDQPPDRAAATVVCVVVAVGFPPLRRRAGAVLDDVLFGGQADAVVALRGLGERLDRRGGPGEWLPVLRASLALPFLELRSQGERVAVAGTPSATTVAVPLVAREDRVGELVVGLPPQVAVLPPATSTVLRLVATPLAQALRAEHLAEALQISRGQLVGALEEERRRLRRDLHDGLGPVLTGIAYSADAARNLLPSDGPQRTASERARDLLAQLRADAAGAISEVRRIAYDLRPPALDELGLVAAIRQRAGRLATPDGRRVTATIDAPAALPALSAAVEVAAYRIAVEAIANAARHSGSAEVRLTLQVGASTLRIIVRDAGTTSHPWTPGVGIQSMRERAEQLGGTLAATPSADGGQVQAALPLGSRPGEDEEPGADQRTGAEKGSGADEGHDLVAEQA</sequence>
<evidence type="ECO:0000256" key="8">
    <source>
        <dbReference type="ARBA" id="ARBA00023012"/>
    </source>
</evidence>